<name>A0AA36BBZ1_OCTVU</name>
<sequence length="96" mass="10577">MDYCIGDGNRSICVKLKINGSECMTASSSNAGKLGTVVKPEEEFESCESVYLPMGGEGGMVISSKYHRAGNVTGFTKKKIQVWLNDNRYQINKFTK</sequence>
<evidence type="ECO:0000313" key="2">
    <source>
        <dbReference type="Proteomes" id="UP001162480"/>
    </source>
</evidence>
<dbReference type="EMBL" id="OX597826">
    <property type="protein sequence ID" value="CAI9731626.1"/>
    <property type="molecule type" value="Genomic_DNA"/>
</dbReference>
<gene>
    <name evidence="1" type="ORF">OCTVUL_1B008310</name>
</gene>
<proteinExistence type="predicted"/>
<organism evidence="1 2">
    <name type="scientific">Octopus vulgaris</name>
    <name type="common">Common octopus</name>
    <dbReference type="NCBI Taxonomy" id="6645"/>
    <lineage>
        <taxon>Eukaryota</taxon>
        <taxon>Metazoa</taxon>
        <taxon>Spiralia</taxon>
        <taxon>Lophotrochozoa</taxon>
        <taxon>Mollusca</taxon>
        <taxon>Cephalopoda</taxon>
        <taxon>Coleoidea</taxon>
        <taxon>Octopodiformes</taxon>
        <taxon>Octopoda</taxon>
        <taxon>Incirrata</taxon>
        <taxon>Octopodidae</taxon>
        <taxon>Octopus</taxon>
    </lineage>
</organism>
<evidence type="ECO:0000313" key="1">
    <source>
        <dbReference type="EMBL" id="CAI9731626.1"/>
    </source>
</evidence>
<protein>
    <submittedName>
        <fullName evidence="1">Uncharacterized protein</fullName>
    </submittedName>
</protein>
<dbReference type="AlphaFoldDB" id="A0AA36BBZ1"/>
<keyword evidence="2" id="KW-1185">Reference proteome</keyword>
<reference evidence="1" key="1">
    <citation type="submission" date="2023-08" db="EMBL/GenBank/DDBJ databases">
        <authorList>
            <person name="Alioto T."/>
            <person name="Alioto T."/>
            <person name="Gomez Garrido J."/>
        </authorList>
    </citation>
    <scope>NUCLEOTIDE SEQUENCE</scope>
</reference>
<accession>A0AA36BBZ1</accession>
<dbReference type="Proteomes" id="UP001162480">
    <property type="component" value="Chromosome 13"/>
</dbReference>